<comment type="caution">
    <text evidence="1">The sequence shown here is derived from an EMBL/GenBank/DDBJ whole genome shotgun (WGS) entry which is preliminary data.</text>
</comment>
<dbReference type="Proteomes" id="UP001190700">
    <property type="component" value="Unassembled WGS sequence"/>
</dbReference>
<name>A0AAE0BQX5_9CHLO</name>
<evidence type="ECO:0000313" key="1">
    <source>
        <dbReference type="EMBL" id="KAK3240494.1"/>
    </source>
</evidence>
<gene>
    <name evidence="1" type="ORF">CYMTET_49671</name>
</gene>
<evidence type="ECO:0000313" key="2">
    <source>
        <dbReference type="Proteomes" id="UP001190700"/>
    </source>
</evidence>
<keyword evidence="2" id="KW-1185">Reference proteome</keyword>
<sequence>MVYVSKFKSDDLRYYGWEWNANEGKKVLHPENGRPWPYAKQGDSMGFHPGGTAERAPFGKAGDISTIRTTTTKDNAFPMFQKKAHRSPYQPKHVFATPWNTEFTAKNDGGPPAFFMKLPHRGNRYAPPSNESNPPWGTFQNCYWQQPSHRGFSPNTPSVPCTPAGLREAQAPKPRAAGVCSFTDGFTGGARTPAASRPESREAYKRDLQSQMQENARTRNGVQQREIELEKACANTKSFSGLSLGVGQGQYRIF</sequence>
<dbReference type="AlphaFoldDB" id="A0AAE0BQX5"/>
<accession>A0AAE0BQX5</accession>
<dbReference type="EMBL" id="LGRX02033628">
    <property type="protein sequence ID" value="KAK3240494.1"/>
    <property type="molecule type" value="Genomic_DNA"/>
</dbReference>
<proteinExistence type="predicted"/>
<reference evidence="1 2" key="1">
    <citation type="journal article" date="2015" name="Genome Biol. Evol.">
        <title>Comparative Genomics of a Bacterivorous Green Alga Reveals Evolutionary Causalities and Consequences of Phago-Mixotrophic Mode of Nutrition.</title>
        <authorList>
            <person name="Burns J.A."/>
            <person name="Paasch A."/>
            <person name="Narechania A."/>
            <person name="Kim E."/>
        </authorList>
    </citation>
    <scope>NUCLEOTIDE SEQUENCE [LARGE SCALE GENOMIC DNA]</scope>
    <source>
        <strain evidence="1 2">PLY_AMNH</strain>
    </source>
</reference>
<organism evidence="1 2">
    <name type="scientific">Cymbomonas tetramitiformis</name>
    <dbReference type="NCBI Taxonomy" id="36881"/>
    <lineage>
        <taxon>Eukaryota</taxon>
        <taxon>Viridiplantae</taxon>
        <taxon>Chlorophyta</taxon>
        <taxon>Pyramimonadophyceae</taxon>
        <taxon>Pyramimonadales</taxon>
        <taxon>Pyramimonadaceae</taxon>
        <taxon>Cymbomonas</taxon>
    </lineage>
</organism>
<protein>
    <submittedName>
        <fullName evidence="1">Uncharacterized protein</fullName>
    </submittedName>
</protein>